<feature type="compositionally biased region" description="Basic and acidic residues" evidence="1">
    <location>
        <begin position="750"/>
        <end position="766"/>
    </location>
</feature>
<feature type="compositionally biased region" description="Low complexity" evidence="1">
    <location>
        <begin position="307"/>
        <end position="319"/>
    </location>
</feature>
<feature type="compositionally biased region" description="Basic and acidic residues" evidence="1">
    <location>
        <begin position="775"/>
        <end position="790"/>
    </location>
</feature>
<protein>
    <recommendedName>
        <fullName evidence="4">Nucleolar protein 16</fullName>
    </recommendedName>
</protein>
<feature type="compositionally biased region" description="Basic and acidic residues" evidence="1">
    <location>
        <begin position="1153"/>
        <end position="1164"/>
    </location>
</feature>
<sequence>MKSPRAVNRKHVRYTPNSAQKGRGKAAASTAASRRAIRQTLVNLNQYAIKAAIVFNQFDLKISEHSKKPEHTLKLMYVGYCPLCEQYFEGNGDILTCQPCLEQLAEKSRKAAQKKAEKDAQLNLKKEAEQKRKQAKQAKKLADEAHKPKVDAKLEAATYVPPTVVVEESAPIKKEESKKNKKSTKKPEPAVEEVVEKKEVKVAEKAPEPEKKSKKKESKKSESDKAEVKLVEPTPTPKNTPVDTPKEQPATPAEPDLEHQEAVVEQIEEPKSKSKKGKKDKKHVEPVAEKVEAPVVEEPVVEEPVAVKAVEQQQQQPAPEVHEESFSGGNNVSYTEPVVSSSDLDLEASNPAKNPKLQENLDDAGVSTVKHWQMPTMQLNQNEYAKFSPSPEREQSPKAEAPIDIWEEFASGKPLFKDEAPVEQAPVIETTKEEAPTIDIWEEFASGKPLFKEDKPVEEEPVVQKQVVEAQQTAPAEPTIDIWEEFASGKPLFEEEEKPAEAAKAVPVMETLKQENEAQVEEAPKAEKASKNKKNKNKKGRKESESKEELVPDNKPVFEKVVVEVQENAPEEKPVDIWEEFASGKPLFKEDAPSAVFNPVEESTNGAVPSEKPVDIWEEFASGKPLFKEDEKPEETNQQQTEETATVEIPAEAPIDIWEEFASGKPLFKDDADTTTSEQKVEAAGDIWEEFASGKPLFKEDKPQEQEVVPSPEAEKPQELDYATETQQQPQASGKAKDNKKSKNKKNKKHSESHDEVKKVESEVEKPVVQAAEPVEIKIDDKENKHTESKKNKKNKKSSESQDSGITVESEAAPISPANLGHIEAEDSEVKAAPTQAAEAPVDIWEEFASGKPLFKEETKTAEAEEEVPEELLQKAEETIKASQKLWEDEEKRETSAKPETPAEHVEILDQARAQAIVAPESKTEAFYSTEDEPDQPATSVHMAESIETRLIYAGEDEPEPQPSKEASKSKKNKKHRKSESEHNNNATKSQSPTEAKPAPEELKYEEPVKVEETKPKENGGSSKNKKNKNKKGKTVSESESPVVKVEKAEPVNPEPVTVAEPVVEAPKPKEKSVTPPAAPAPTNGSSKNKKKKGKHDKETKEVPQAEVVVENGESKQNGVYNPADEGQHQIGEELVTKKLENGAHATNGTNEKVTEEGFQEPKGKKNRKKNKSRSSESHESPESNKLENAEVIHEISYEKDMDKEGTSHTEETQQPASVNNVHTSSQESNGQKITRDNITATYELDPSAVQSPTNFSLHVQKLVENALAASELKNADPSAKLSVQAKLLRLKEKSEVPLVTYQPRTLTPLAFERQRTVYVAPVPRERAYKLLPRDVLLCSHMIDTHGEDYEGMSKDPKNVYRDTARGLQRKLRVFKESPHFATYQKAKDTGRTVQEILDEEAAAATPVAATA</sequence>
<feature type="non-terminal residue" evidence="2">
    <location>
        <position position="1"/>
    </location>
</feature>
<feature type="compositionally biased region" description="Basic and acidic residues" evidence="1">
    <location>
        <begin position="185"/>
        <end position="211"/>
    </location>
</feature>
<feature type="region of interest" description="Disordered" evidence="1">
    <location>
        <begin position="1"/>
        <end position="30"/>
    </location>
</feature>
<keyword evidence="3" id="KW-1185">Reference proteome</keyword>
<feature type="compositionally biased region" description="Basic and acidic residues" evidence="1">
    <location>
        <begin position="998"/>
        <end position="1018"/>
    </location>
</feature>
<proteinExistence type="predicted"/>
<organism evidence="2 3">
    <name type="scientific">Mesorhabditis spiculigera</name>
    <dbReference type="NCBI Taxonomy" id="96644"/>
    <lineage>
        <taxon>Eukaryota</taxon>
        <taxon>Metazoa</taxon>
        <taxon>Ecdysozoa</taxon>
        <taxon>Nematoda</taxon>
        <taxon>Chromadorea</taxon>
        <taxon>Rhabditida</taxon>
        <taxon>Rhabditina</taxon>
        <taxon>Rhabditomorpha</taxon>
        <taxon>Rhabditoidea</taxon>
        <taxon>Rhabditidae</taxon>
        <taxon>Mesorhabditinae</taxon>
        <taxon>Mesorhabditis</taxon>
    </lineage>
</organism>
<comment type="caution">
    <text evidence="2">The sequence shown here is derived from an EMBL/GenBank/DDBJ whole genome shotgun (WGS) entry which is preliminary data.</text>
</comment>
<feature type="compositionally biased region" description="Basic and acidic residues" evidence="1">
    <location>
        <begin position="854"/>
        <end position="863"/>
    </location>
</feature>
<dbReference type="EMBL" id="CATQJA010002665">
    <property type="protein sequence ID" value="CAJ0583522.1"/>
    <property type="molecule type" value="Genomic_DNA"/>
</dbReference>
<feature type="region of interest" description="Disordered" evidence="1">
    <location>
        <begin position="127"/>
        <end position="147"/>
    </location>
</feature>
<feature type="region of interest" description="Disordered" evidence="1">
    <location>
        <begin position="664"/>
        <end position="904"/>
    </location>
</feature>
<accession>A0AA36D9U6</accession>
<feature type="compositionally biased region" description="Basic and acidic residues" evidence="1">
    <location>
        <begin position="872"/>
        <end position="904"/>
    </location>
</feature>
<reference evidence="2" key="1">
    <citation type="submission" date="2023-06" db="EMBL/GenBank/DDBJ databases">
        <authorList>
            <person name="Delattre M."/>
        </authorList>
    </citation>
    <scope>NUCLEOTIDE SEQUENCE</scope>
    <source>
        <strain evidence="2">AF72</strain>
    </source>
</reference>
<dbReference type="Proteomes" id="UP001177023">
    <property type="component" value="Unassembled WGS sequence"/>
</dbReference>
<feature type="compositionally biased region" description="Low complexity" evidence="1">
    <location>
        <begin position="636"/>
        <end position="648"/>
    </location>
</feature>
<feature type="compositionally biased region" description="Basic and acidic residues" evidence="1">
    <location>
        <begin position="1174"/>
        <end position="1212"/>
    </location>
</feature>
<feature type="region of interest" description="Disordered" evidence="1">
    <location>
        <begin position="920"/>
        <end position="1234"/>
    </location>
</feature>
<feature type="compositionally biased region" description="Basic residues" evidence="1">
    <location>
        <begin position="1024"/>
        <end position="1034"/>
    </location>
</feature>
<feature type="compositionally biased region" description="Basic and acidic residues" evidence="1">
    <location>
        <begin position="219"/>
        <end position="230"/>
    </location>
</feature>
<feature type="region of interest" description="Disordered" evidence="1">
    <location>
        <begin position="307"/>
        <end position="360"/>
    </location>
</feature>
<feature type="compositionally biased region" description="Basic and acidic residues" evidence="1">
    <location>
        <begin position="542"/>
        <end position="552"/>
    </location>
</feature>
<feature type="compositionally biased region" description="Basic and acidic residues" evidence="1">
    <location>
        <begin position="256"/>
        <end position="272"/>
    </location>
</feature>
<feature type="compositionally biased region" description="Polar residues" evidence="1">
    <location>
        <begin position="1213"/>
        <end position="1234"/>
    </location>
</feature>
<dbReference type="PANTHER" id="PTHR36812">
    <property type="entry name" value="NEUROFILAMENT TRIPLET M PROTEIN-LIKE PROTEIN"/>
    <property type="match status" value="1"/>
</dbReference>
<evidence type="ECO:0000313" key="3">
    <source>
        <dbReference type="Proteomes" id="UP001177023"/>
    </source>
</evidence>
<feature type="compositionally biased region" description="Low complexity" evidence="1">
    <location>
        <begin position="1051"/>
        <end position="1066"/>
    </location>
</feature>
<gene>
    <name evidence="2" type="ORF">MSPICULIGERA_LOCUS21595</name>
</gene>
<feature type="compositionally biased region" description="Polar residues" evidence="1">
    <location>
        <begin position="984"/>
        <end position="994"/>
    </location>
</feature>
<feature type="region of interest" description="Disordered" evidence="1">
    <location>
        <begin position="495"/>
        <end position="552"/>
    </location>
</feature>
<feature type="compositionally biased region" description="Basic and acidic residues" evidence="1">
    <location>
        <begin position="1126"/>
        <end position="1142"/>
    </location>
</feature>
<evidence type="ECO:0008006" key="4">
    <source>
        <dbReference type="Google" id="ProtNLM"/>
    </source>
</evidence>
<evidence type="ECO:0000313" key="2">
    <source>
        <dbReference type="EMBL" id="CAJ0583522.1"/>
    </source>
</evidence>
<feature type="compositionally biased region" description="Basic and acidic residues" evidence="1">
    <location>
        <begin position="512"/>
        <end position="530"/>
    </location>
</feature>
<feature type="compositionally biased region" description="Basic residues" evidence="1">
    <location>
        <begin position="531"/>
        <end position="541"/>
    </location>
</feature>
<feature type="region of interest" description="Disordered" evidence="1">
    <location>
        <begin position="170"/>
        <end position="286"/>
    </location>
</feature>
<dbReference type="PANTHER" id="PTHR36812:SF9">
    <property type="entry name" value="MYB-LIKE PROTEIN X ISOFORM X1"/>
    <property type="match status" value="1"/>
</dbReference>
<name>A0AA36D9U6_9BILA</name>
<feature type="region of interest" description="Disordered" evidence="1">
    <location>
        <begin position="625"/>
        <end position="652"/>
    </location>
</feature>
<feature type="compositionally biased region" description="Basic and acidic residues" evidence="1">
    <location>
        <begin position="626"/>
        <end position="635"/>
    </location>
</feature>
<feature type="compositionally biased region" description="Polar residues" evidence="1">
    <location>
        <begin position="327"/>
        <end position="343"/>
    </location>
</feature>
<evidence type="ECO:0000256" key="1">
    <source>
        <dbReference type="SAM" id="MobiDB-lite"/>
    </source>
</evidence>